<dbReference type="InterPro" id="IPR019993">
    <property type="entry name" value="RecB_nuclease_TM0106_put"/>
</dbReference>
<name>A0ABQ2LDS0_9PROT</name>
<reference evidence="3" key="1">
    <citation type="journal article" date="2019" name="Int. J. Syst. Evol. Microbiol.">
        <title>The Global Catalogue of Microorganisms (GCM) 10K type strain sequencing project: providing services to taxonomists for standard genome sequencing and annotation.</title>
        <authorList>
            <consortium name="The Broad Institute Genomics Platform"/>
            <consortium name="The Broad Institute Genome Sequencing Center for Infectious Disease"/>
            <person name="Wu L."/>
            <person name="Ma J."/>
        </authorList>
    </citation>
    <scope>NUCLEOTIDE SEQUENCE [LARGE SCALE GENOMIC DNA]</scope>
    <source>
        <strain evidence="3">JCM 17843</strain>
    </source>
</reference>
<evidence type="ECO:0000313" key="3">
    <source>
        <dbReference type="Proteomes" id="UP000602381"/>
    </source>
</evidence>
<proteinExistence type="predicted"/>
<dbReference type="EMBL" id="BMOV01000006">
    <property type="protein sequence ID" value="GGO12818.1"/>
    <property type="molecule type" value="Genomic_DNA"/>
</dbReference>
<evidence type="ECO:0000313" key="2">
    <source>
        <dbReference type="EMBL" id="GGO12818.1"/>
    </source>
</evidence>
<dbReference type="RefSeq" id="WP_229773636.1">
    <property type="nucleotide sequence ID" value="NZ_BMOV01000006.1"/>
</dbReference>
<dbReference type="Pfam" id="PF13482">
    <property type="entry name" value="RNase_H_2"/>
    <property type="match status" value="1"/>
</dbReference>
<gene>
    <name evidence="2" type="ORF">GCM10007972_18250</name>
</gene>
<sequence>MLRYPSPMEKIGGSFRLSASDLVGYLNCRHLTALDRAVAEGTRAKPKVWDPLLEILRERGAIHEQKYVDHLANAGLKVVRIDGIDVTDSGIAETSVAMKDGAEVIVQGALAHDGWAGRADILRRVETPSALGAWSYEAIDTKLARETKAGTVLQLCLYSDLLHAVQGVAPEWMYVVVPWSDFEPQCYRFADYGAYYRQVKTGLAASLAAGDGERTYPDPIAHCDICRWREDCEKRRRDDDHICLVAGISKLQINELKAHGVATLQDLAAMSLPLAWKPGRGSPEALIRVCEQARIQYEARASGARKFELMPVEHGFGLTRLPAPSEGDIFLDLEGDPFVGEHGLEYLFGYLFAGADGETTYRGEWAFTRADEKQAFERFVDFVMARWEVFPDLHIYHYAPYEPAALKRLMGHYASREDEIDRMLRATLFVDLYQVVRHAVRASVESYSIKQLESFFGFERETPLTEANVALAALQANLELGDPTSIPDESKEAVRAYNRDDCAAAAGLRDWLEKLRGELVAGGTDVPRPEPGEGAPNEKISAWLALIGPLFEKLTADIPPDHEERNDDQQARWILANLLDYHRREEKSVW</sequence>
<evidence type="ECO:0000259" key="1">
    <source>
        <dbReference type="Pfam" id="PF13482"/>
    </source>
</evidence>
<keyword evidence="3" id="KW-1185">Reference proteome</keyword>
<dbReference type="InterPro" id="IPR038720">
    <property type="entry name" value="YprB_RNase_H-like_dom"/>
</dbReference>
<dbReference type="Proteomes" id="UP000602381">
    <property type="component" value="Unassembled WGS sequence"/>
</dbReference>
<organism evidence="2 3">
    <name type="scientific">Iodidimonas muriae</name>
    <dbReference type="NCBI Taxonomy" id="261467"/>
    <lineage>
        <taxon>Bacteria</taxon>
        <taxon>Pseudomonadati</taxon>
        <taxon>Pseudomonadota</taxon>
        <taxon>Alphaproteobacteria</taxon>
        <taxon>Iodidimonadales</taxon>
        <taxon>Iodidimonadaceae</taxon>
        <taxon>Iodidimonas</taxon>
    </lineage>
</organism>
<feature type="domain" description="YprB ribonuclease H-like" evidence="1">
    <location>
        <begin position="329"/>
        <end position="512"/>
    </location>
</feature>
<dbReference type="NCBIfam" id="TIGR03491">
    <property type="entry name" value="TM0106 family RecB-like putative nuclease"/>
    <property type="match status" value="1"/>
</dbReference>
<accession>A0ABQ2LDS0</accession>
<dbReference type="SUPFAM" id="SSF53098">
    <property type="entry name" value="Ribonuclease H-like"/>
    <property type="match status" value="1"/>
</dbReference>
<comment type="caution">
    <text evidence="2">The sequence shown here is derived from an EMBL/GenBank/DDBJ whole genome shotgun (WGS) entry which is preliminary data.</text>
</comment>
<protein>
    <recommendedName>
        <fullName evidence="1">YprB ribonuclease H-like domain-containing protein</fullName>
    </recommendedName>
</protein>
<dbReference type="InterPro" id="IPR012337">
    <property type="entry name" value="RNaseH-like_sf"/>
</dbReference>